<comment type="similarity">
    <text evidence="2 9">Belongs to the membrane fusion protein (MFP) (TC 8.A.1) family.</text>
</comment>
<evidence type="ECO:0000256" key="2">
    <source>
        <dbReference type="ARBA" id="ARBA00009477"/>
    </source>
</evidence>
<sequence length="484" mass="53335">MKFFDLKNKKFSQDYEFLPSALEVQETPPSPLRLQLLYTICGLVVLAFIWSMVGKIDVIATAGGKVQPQGYVKVVESMVNGKAEQILVQNGDRVQAGQTLVLLEANDVQAQHSDISSQLVSWEAEIIRRKVEDSRASALVLSNRQLAINTPLDWPASSAIPDDIRQREDAVMHSELAKFNSDLEDIQAKLIQNQVQEASTRSAINLQESLIDTLNQRVNLRKDLVEKQVVSRDDWLQVIANVKEAQNNLSSSRAQLSDIIASKAILSGSFQQTRDNYVATNLQKLVEAERQAASLREKFKESQAQLNHMTLVSPTAGIIAASSLTTPGQVINRGDELMRVVPENAGMEVVAYIPNQEIGFIREGQHVDVKINAFPFTRYGTVNGTVIKISKDAIPDADAQQSQRDPTHSTNNMSGNSGGGQATNSLVFPLTVSLSQNYISADGNKINLVPGMGVVAEIKTDRRRLIDYLISPVYDLTSSSLHER</sequence>
<evidence type="ECO:0000256" key="5">
    <source>
        <dbReference type="ARBA" id="ARBA00022519"/>
    </source>
</evidence>
<dbReference type="NCBIfam" id="TIGR01843">
    <property type="entry name" value="type_I_hlyD"/>
    <property type="match status" value="1"/>
</dbReference>
<evidence type="ECO:0000313" key="14">
    <source>
        <dbReference type="EMBL" id="OAT16218.1"/>
    </source>
</evidence>
<accession>A0A1B7HKT2</accession>
<dbReference type="PRINTS" id="PR01490">
    <property type="entry name" value="RTXTOXIND"/>
</dbReference>
<dbReference type="InterPro" id="IPR050739">
    <property type="entry name" value="MFP"/>
</dbReference>
<dbReference type="InterPro" id="IPR010129">
    <property type="entry name" value="T1SS_HlyD"/>
</dbReference>
<dbReference type="Proteomes" id="UP000078504">
    <property type="component" value="Unassembled WGS sequence"/>
</dbReference>
<keyword evidence="10" id="KW-0175">Coiled coil</keyword>
<dbReference type="Gene3D" id="2.40.30.170">
    <property type="match status" value="1"/>
</dbReference>
<feature type="region of interest" description="Disordered" evidence="11">
    <location>
        <begin position="395"/>
        <end position="420"/>
    </location>
</feature>
<name>A0A1B7HKT2_9ENTR</name>
<organism evidence="14 15">
    <name type="scientific">Buttiauxella gaviniae ATCC 51604</name>
    <dbReference type="NCBI Taxonomy" id="1354253"/>
    <lineage>
        <taxon>Bacteria</taxon>
        <taxon>Pseudomonadati</taxon>
        <taxon>Pseudomonadota</taxon>
        <taxon>Gammaproteobacteria</taxon>
        <taxon>Enterobacterales</taxon>
        <taxon>Enterobacteriaceae</taxon>
        <taxon>Buttiauxella</taxon>
    </lineage>
</organism>
<evidence type="ECO:0000256" key="7">
    <source>
        <dbReference type="ARBA" id="ARBA00022989"/>
    </source>
</evidence>
<dbReference type="PANTHER" id="PTHR30386:SF27">
    <property type="entry name" value="MEMBRANE FUSION PROTEIN (MFP) FAMILY PROTEIN"/>
    <property type="match status" value="1"/>
</dbReference>
<keyword evidence="8 9" id="KW-0472">Membrane</keyword>
<dbReference type="InterPro" id="IPR058647">
    <property type="entry name" value="BSH_CzcB-like"/>
</dbReference>
<dbReference type="Pfam" id="PF25973">
    <property type="entry name" value="BSH_CzcB"/>
    <property type="match status" value="1"/>
</dbReference>
<dbReference type="InterPro" id="IPR058982">
    <property type="entry name" value="Beta-barrel_AprE"/>
</dbReference>
<feature type="transmembrane region" description="Helical" evidence="9">
    <location>
        <begin position="36"/>
        <end position="53"/>
    </location>
</feature>
<evidence type="ECO:0000256" key="6">
    <source>
        <dbReference type="ARBA" id="ARBA00022692"/>
    </source>
</evidence>
<feature type="domain" description="CzcB-like barrel-sandwich hybrid" evidence="12">
    <location>
        <begin position="74"/>
        <end position="340"/>
    </location>
</feature>
<feature type="domain" description="AprE-like beta-barrel" evidence="13">
    <location>
        <begin position="349"/>
        <end position="402"/>
    </location>
</feature>
<dbReference type="GO" id="GO:0015031">
    <property type="term" value="P:protein transport"/>
    <property type="evidence" value="ECO:0007669"/>
    <property type="project" value="InterPro"/>
</dbReference>
<keyword evidence="6 9" id="KW-0812">Transmembrane</keyword>
<comment type="caution">
    <text evidence="14">The sequence shown here is derived from an EMBL/GenBank/DDBJ whole genome shotgun (WGS) entry which is preliminary data.</text>
</comment>
<protein>
    <recommendedName>
        <fullName evidence="9">Membrane fusion protein (MFP) family protein</fullName>
    </recommendedName>
</protein>
<reference evidence="14 15" key="1">
    <citation type="submission" date="2016-04" db="EMBL/GenBank/DDBJ databases">
        <title>ATOL: Assembling a taxonomically balanced genome-scale reconstruction of the evolutionary history of the Enterobacteriaceae.</title>
        <authorList>
            <person name="Plunkett G.III."/>
            <person name="Neeno-Eckwall E.C."/>
            <person name="Glasner J.D."/>
            <person name="Perna N.T."/>
        </authorList>
    </citation>
    <scope>NUCLEOTIDE SEQUENCE [LARGE SCALE GENOMIC DNA]</scope>
    <source>
        <strain evidence="14 15">ATCC 51604</strain>
    </source>
</reference>
<evidence type="ECO:0000256" key="11">
    <source>
        <dbReference type="SAM" id="MobiDB-lite"/>
    </source>
</evidence>
<dbReference type="Pfam" id="PF26002">
    <property type="entry name" value="Beta-barrel_AprE"/>
    <property type="match status" value="1"/>
</dbReference>
<dbReference type="AlphaFoldDB" id="A0A1B7HKT2"/>
<dbReference type="GO" id="GO:0005886">
    <property type="term" value="C:plasma membrane"/>
    <property type="evidence" value="ECO:0007669"/>
    <property type="project" value="UniProtKB-SubCell"/>
</dbReference>
<evidence type="ECO:0000256" key="9">
    <source>
        <dbReference type="RuleBase" id="RU365093"/>
    </source>
</evidence>
<evidence type="ECO:0000313" key="15">
    <source>
        <dbReference type="Proteomes" id="UP000078504"/>
    </source>
</evidence>
<keyword evidence="7 9" id="KW-1133">Transmembrane helix</keyword>
<evidence type="ECO:0000256" key="3">
    <source>
        <dbReference type="ARBA" id="ARBA00022448"/>
    </source>
</evidence>
<dbReference type="PANTHER" id="PTHR30386">
    <property type="entry name" value="MEMBRANE FUSION SUBUNIT OF EMRAB-TOLC MULTIDRUG EFFLUX PUMP"/>
    <property type="match status" value="1"/>
</dbReference>
<dbReference type="InterPro" id="IPR011053">
    <property type="entry name" value="Single_hybrid_motif"/>
</dbReference>
<evidence type="ECO:0000259" key="13">
    <source>
        <dbReference type="Pfam" id="PF26002"/>
    </source>
</evidence>
<evidence type="ECO:0000259" key="12">
    <source>
        <dbReference type="Pfam" id="PF25973"/>
    </source>
</evidence>
<dbReference type="PATRIC" id="fig|1354253.4.peg.4808"/>
<keyword evidence="4 9" id="KW-1003">Cell membrane</keyword>
<comment type="subcellular location">
    <subcellularLocation>
        <location evidence="1 9">Cell inner membrane</location>
        <topology evidence="1 9">Single-pass membrane protein</topology>
    </subcellularLocation>
</comment>
<keyword evidence="3 9" id="KW-0813">Transport</keyword>
<evidence type="ECO:0000256" key="10">
    <source>
        <dbReference type="SAM" id="Coils"/>
    </source>
</evidence>
<evidence type="ECO:0000256" key="8">
    <source>
        <dbReference type="ARBA" id="ARBA00023136"/>
    </source>
</evidence>
<evidence type="ECO:0000256" key="1">
    <source>
        <dbReference type="ARBA" id="ARBA00004377"/>
    </source>
</evidence>
<keyword evidence="5 9" id="KW-0997">Cell inner membrane</keyword>
<gene>
    <name evidence="14" type="ORF">M977_04647</name>
</gene>
<dbReference type="RefSeq" id="WP_064519408.1">
    <property type="nucleotide sequence ID" value="NZ_LXEP01000060.1"/>
</dbReference>
<feature type="coiled-coil region" evidence="10">
    <location>
        <begin position="278"/>
        <end position="305"/>
    </location>
</feature>
<evidence type="ECO:0000256" key="4">
    <source>
        <dbReference type="ARBA" id="ARBA00022475"/>
    </source>
</evidence>
<dbReference type="SUPFAM" id="SSF51230">
    <property type="entry name" value="Single hybrid motif"/>
    <property type="match status" value="1"/>
</dbReference>
<dbReference type="EMBL" id="LXEP01000060">
    <property type="protein sequence ID" value="OAT16218.1"/>
    <property type="molecule type" value="Genomic_DNA"/>
</dbReference>
<dbReference type="Gene3D" id="2.40.50.100">
    <property type="match status" value="1"/>
</dbReference>
<proteinExistence type="inferred from homology"/>